<protein>
    <recommendedName>
        <fullName evidence="3">Essential protein Yae1 N-terminal domain-containing protein</fullName>
    </recommendedName>
</protein>
<evidence type="ECO:0000313" key="2">
    <source>
        <dbReference type="EMBL" id="TBU24995.1"/>
    </source>
</evidence>
<evidence type="ECO:0008006" key="3">
    <source>
        <dbReference type="Google" id="ProtNLM"/>
    </source>
</evidence>
<feature type="region of interest" description="Disordered" evidence="1">
    <location>
        <begin position="323"/>
        <end position="356"/>
    </location>
</feature>
<organism evidence="2">
    <name type="scientific">Dichomitus squalens</name>
    <dbReference type="NCBI Taxonomy" id="114155"/>
    <lineage>
        <taxon>Eukaryota</taxon>
        <taxon>Fungi</taxon>
        <taxon>Dikarya</taxon>
        <taxon>Basidiomycota</taxon>
        <taxon>Agaricomycotina</taxon>
        <taxon>Agaricomycetes</taxon>
        <taxon>Polyporales</taxon>
        <taxon>Polyporaceae</taxon>
        <taxon>Dichomitus</taxon>
    </lineage>
</organism>
<feature type="compositionally biased region" description="Basic and acidic residues" evidence="1">
    <location>
        <begin position="162"/>
        <end position="206"/>
    </location>
</feature>
<feature type="region of interest" description="Disordered" evidence="1">
    <location>
        <begin position="115"/>
        <end position="232"/>
    </location>
</feature>
<feature type="region of interest" description="Disordered" evidence="1">
    <location>
        <begin position="383"/>
        <end position="418"/>
    </location>
</feature>
<evidence type="ECO:0000256" key="1">
    <source>
        <dbReference type="SAM" id="MobiDB-lite"/>
    </source>
</evidence>
<dbReference type="EMBL" id="ML143469">
    <property type="protein sequence ID" value="TBU24995.1"/>
    <property type="molecule type" value="Genomic_DNA"/>
</dbReference>
<reference evidence="2" key="1">
    <citation type="submission" date="2019-01" db="EMBL/GenBank/DDBJ databases">
        <title>Draft genome sequences of three monokaryotic isolates of the white-rot basidiomycete fungus Dichomitus squalens.</title>
        <authorList>
            <consortium name="DOE Joint Genome Institute"/>
            <person name="Lopez S.C."/>
            <person name="Andreopoulos B."/>
            <person name="Pangilinan J."/>
            <person name="Lipzen A."/>
            <person name="Riley R."/>
            <person name="Ahrendt S."/>
            <person name="Ng V."/>
            <person name="Barry K."/>
            <person name="Daum C."/>
            <person name="Grigoriev I.V."/>
            <person name="Hilden K.S."/>
            <person name="Makela M.R."/>
            <person name="de Vries R.P."/>
        </authorList>
    </citation>
    <scope>NUCLEOTIDE SEQUENCE [LARGE SCALE GENOMIC DNA]</scope>
    <source>
        <strain evidence="2">OM18370.1</strain>
    </source>
</reference>
<proteinExistence type="predicted"/>
<sequence length="617" mass="70004">MSTVTFSEAKPTGDELPPIPVPPPDGPHLLPPTPPTRDFLSLPLPDRTMPPSALLSPGLSSLSPGLLTPRSFMSFSPPAVQTPGAHDFELFHEVREASSSPTPIHEMLRDPAILSSLLSHRKKPRSGSSASHTPRLATAGDDMLKPEPSGSSSSSSSKPRTPSRERSRDPDRDRERDYGREKERDRDRDKDRERERDRERDRDSRTIDTASTTSTVKPRKKDRDRDRESDSATILTHVLAEEERQARHLKAVLRQTGARLEEELRRADLAESRARTAEINVSELTQRLASSEAARHQLELDATRAQEECRRWQMQADAAEREARRLQTELARSERARQDVEQAEKEARGAARRAEQTLREWKAREEGREEVRRLEVRRRYSDGRDEGFEDGRAEGYEAGHEDGYEQGRNEGYENGRSEGFDAGRLAGFEEGKKAAYSDGFQAGYAQGKKEERARALDAFDRFIESEMDHRRPRDSMTEYEDEDRTRRWVEATRKMREREYSPLPPTPPRDIPYLQPQGHLQAPEPQQHLIKSPPPPPRPIPVSESAPAAIQIYAQPPPPTREPAQHIQAPQPVHAQAQRDPSPAPKLVWLHRPLNHHREPSADGTSRPLRIAPEQRA</sequence>
<feature type="compositionally biased region" description="Low complexity" evidence="1">
    <location>
        <begin position="541"/>
        <end position="554"/>
    </location>
</feature>
<feature type="region of interest" description="Disordered" evidence="1">
    <location>
        <begin position="492"/>
        <end position="617"/>
    </location>
</feature>
<feature type="region of interest" description="Disordered" evidence="1">
    <location>
        <begin position="1"/>
        <end position="56"/>
    </location>
</feature>
<feature type="compositionally biased region" description="Pro residues" evidence="1">
    <location>
        <begin position="17"/>
        <end position="35"/>
    </location>
</feature>
<feature type="compositionally biased region" description="Low complexity" evidence="1">
    <location>
        <begin position="146"/>
        <end position="160"/>
    </location>
</feature>
<dbReference type="AlphaFoldDB" id="A0A4Q9MCL1"/>
<feature type="compositionally biased region" description="Polar residues" evidence="1">
    <location>
        <begin position="207"/>
        <end position="216"/>
    </location>
</feature>
<accession>A0A4Q9MCL1</accession>
<feature type="compositionally biased region" description="Basic and acidic residues" evidence="1">
    <location>
        <begin position="221"/>
        <end position="230"/>
    </location>
</feature>
<dbReference type="OrthoDB" id="3260303at2759"/>
<dbReference type="Proteomes" id="UP000292957">
    <property type="component" value="Unassembled WGS sequence"/>
</dbReference>
<name>A0A4Q9MCL1_9APHY</name>
<gene>
    <name evidence="2" type="ORF">BD311DRAFT_765537</name>
</gene>